<dbReference type="AlphaFoldDB" id="A0A1B9ABP1"/>
<feature type="signal peptide" evidence="1">
    <location>
        <begin position="1"/>
        <end position="23"/>
    </location>
</feature>
<feature type="chain" id="PRO_5038610317" description="DUF3888 domain-containing protein" evidence="1">
    <location>
        <begin position="24"/>
        <end position="126"/>
    </location>
</feature>
<sequence length="126" mass="14060">MKTLFYCLPLFILILLGSVTNTAAQEVSPEDMEEVLVAQFHTQISESIKAAYHVRFPQFEKAHIISIKKAALPEPSEEMKPGTEYEIMLKVNVLNVPRKENALLITISNSESNGKFVVKGIKKSGL</sequence>
<evidence type="ECO:0008006" key="4">
    <source>
        <dbReference type="Google" id="ProtNLM"/>
    </source>
</evidence>
<dbReference type="RefSeq" id="WP_065412079.1">
    <property type="nucleotide sequence ID" value="NZ_MAYT01000031.1"/>
</dbReference>
<organism evidence="2 3">
    <name type="scientific">Pseudobacillus wudalianchiensis</name>
    <dbReference type="NCBI Taxonomy" id="1743143"/>
    <lineage>
        <taxon>Bacteria</taxon>
        <taxon>Bacillati</taxon>
        <taxon>Bacillota</taxon>
        <taxon>Bacilli</taxon>
        <taxon>Bacillales</taxon>
        <taxon>Bacillaceae</taxon>
        <taxon>Pseudobacillus</taxon>
    </lineage>
</organism>
<comment type="caution">
    <text evidence="2">The sequence shown here is derived from an EMBL/GenBank/DDBJ whole genome shotgun (WGS) entry which is preliminary data.</text>
</comment>
<evidence type="ECO:0000313" key="2">
    <source>
        <dbReference type="EMBL" id="OCA81253.1"/>
    </source>
</evidence>
<protein>
    <recommendedName>
        <fullName evidence="4">DUF3888 domain-containing protein</fullName>
    </recommendedName>
</protein>
<keyword evidence="1" id="KW-0732">Signal</keyword>
<evidence type="ECO:0000313" key="3">
    <source>
        <dbReference type="Proteomes" id="UP000092578"/>
    </source>
</evidence>
<dbReference type="Proteomes" id="UP000092578">
    <property type="component" value="Unassembled WGS sequence"/>
</dbReference>
<evidence type="ECO:0000256" key="1">
    <source>
        <dbReference type="SAM" id="SignalP"/>
    </source>
</evidence>
<reference evidence="3" key="1">
    <citation type="submission" date="2016-05" db="EMBL/GenBank/DDBJ databases">
        <authorList>
            <person name="Liu B."/>
            <person name="Wang J."/>
            <person name="Zhu Y."/>
            <person name="Liu G."/>
            <person name="Chen Q."/>
            <person name="Chen Z."/>
            <person name="Lan J."/>
            <person name="Che J."/>
            <person name="Ge C."/>
            <person name="Shi H."/>
            <person name="Pan Z."/>
            <person name="Liu X."/>
        </authorList>
    </citation>
    <scope>NUCLEOTIDE SEQUENCE [LARGE SCALE GENOMIC DNA]</scope>
    <source>
        <strain evidence="3">FJAT-27215</strain>
    </source>
</reference>
<proteinExistence type="predicted"/>
<name>A0A1B9ABP1_9BACI</name>
<dbReference type="EMBL" id="MAYT01000031">
    <property type="protein sequence ID" value="OCA81253.1"/>
    <property type="molecule type" value="Genomic_DNA"/>
</dbReference>
<gene>
    <name evidence="2" type="ORF">A8F95_15945</name>
</gene>
<accession>A0A1B9ABP1</accession>
<keyword evidence="3" id="KW-1185">Reference proteome</keyword>